<dbReference type="InterPro" id="IPR050272">
    <property type="entry name" value="Isochorismatase-like_hydrls"/>
</dbReference>
<dbReference type="SUPFAM" id="SSF52499">
    <property type="entry name" value="Isochorismatase-like hydrolases"/>
    <property type="match status" value="1"/>
</dbReference>
<organism evidence="3 4">
    <name type="scientific">Conyzicola lurida</name>
    <dbReference type="NCBI Taxonomy" id="1172621"/>
    <lineage>
        <taxon>Bacteria</taxon>
        <taxon>Bacillati</taxon>
        <taxon>Actinomycetota</taxon>
        <taxon>Actinomycetes</taxon>
        <taxon>Micrococcales</taxon>
        <taxon>Microbacteriaceae</taxon>
        <taxon>Conyzicola</taxon>
    </lineage>
</organism>
<feature type="domain" description="Isochorismatase-like" evidence="2">
    <location>
        <begin position="35"/>
        <end position="206"/>
    </location>
</feature>
<evidence type="ECO:0000313" key="4">
    <source>
        <dbReference type="Proteomes" id="UP000536685"/>
    </source>
</evidence>
<dbReference type="Pfam" id="PF00857">
    <property type="entry name" value="Isochorismatase"/>
    <property type="match status" value="1"/>
</dbReference>
<comment type="caution">
    <text evidence="3">The sequence shown here is derived from an EMBL/GenBank/DDBJ whole genome shotgun (WGS) entry which is preliminary data.</text>
</comment>
<name>A0A841ASM5_9MICO</name>
<evidence type="ECO:0000259" key="2">
    <source>
        <dbReference type="Pfam" id="PF00857"/>
    </source>
</evidence>
<evidence type="ECO:0000256" key="1">
    <source>
        <dbReference type="ARBA" id="ARBA00022801"/>
    </source>
</evidence>
<dbReference type="EMBL" id="JACHMJ010000001">
    <property type="protein sequence ID" value="MBB5844575.1"/>
    <property type="molecule type" value="Genomic_DNA"/>
</dbReference>
<dbReference type="GO" id="GO:0016787">
    <property type="term" value="F:hydrolase activity"/>
    <property type="evidence" value="ECO:0007669"/>
    <property type="project" value="UniProtKB-KW"/>
</dbReference>
<sequence length="230" mass="25303">MKENTRMSIDWNTEVAKIRELRAARTKVGPGTTPAVVVVDFQRAFTEHENIGPSTAIALEHTNELLVAARAAGVPVIYLVMILDSLDDRMLAQRVRSSLTERCGRGNPWTEISSAVPAQPGDHIVEKTVASGFYKTRLEDLLHELGVDEVVMTGTSTSGCVRATVVDAAYRNFRISVVEECSDDFRTLSGEVSLWDMQDRFGDVVSKSWMLDRFAALQTERALDGAGVSL</sequence>
<dbReference type="InterPro" id="IPR036380">
    <property type="entry name" value="Isochorismatase-like_sf"/>
</dbReference>
<reference evidence="3 4" key="1">
    <citation type="submission" date="2020-08" db="EMBL/GenBank/DDBJ databases">
        <title>Sequencing the genomes of 1000 actinobacteria strains.</title>
        <authorList>
            <person name="Klenk H.-P."/>
        </authorList>
    </citation>
    <scope>NUCLEOTIDE SEQUENCE [LARGE SCALE GENOMIC DNA]</scope>
    <source>
        <strain evidence="3 4">DSM 105784</strain>
    </source>
</reference>
<dbReference type="RefSeq" id="WP_184238844.1">
    <property type="nucleotide sequence ID" value="NZ_JACHMJ010000001.1"/>
</dbReference>
<dbReference type="Gene3D" id="3.40.50.850">
    <property type="entry name" value="Isochorismatase-like"/>
    <property type="match status" value="1"/>
</dbReference>
<dbReference type="AlphaFoldDB" id="A0A841ASM5"/>
<protein>
    <submittedName>
        <fullName evidence="3">Maleamate amidohydrolase</fullName>
        <ecNumber evidence="3">3.5.1.107</ecNumber>
    </submittedName>
</protein>
<dbReference type="PANTHER" id="PTHR43540:SF1">
    <property type="entry name" value="ISOCHORISMATASE HYDROLASE"/>
    <property type="match status" value="1"/>
</dbReference>
<gene>
    <name evidence="3" type="ORF">HD599_002898</name>
</gene>
<evidence type="ECO:0000313" key="3">
    <source>
        <dbReference type="EMBL" id="MBB5844575.1"/>
    </source>
</evidence>
<dbReference type="EC" id="3.5.1.107" evidence="3"/>
<keyword evidence="4" id="KW-1185">Reference proteome</keyword>
<dbReference type="Proteomes" id="UP000536685">
    <property type="component" value="Unassembled WGS sequence"/>
</dbReference>
<dbReference type="InterPro" id="IPR000868">
    <property type="entry name" value="Isochorismatase-like_dom"/>
</dbReference>
<proteinExistence type="predicted"/>
<keyword evidence="1 3" id="KW-0378">Hydrolase</keyword>
<dbReference type="PANTHER" id="PTHR43540">
    <property type="entry name" value="PEROXYUREIDOACRYLATE/UREIDOACRYLATE AMIDOHYDROLASE-RELATED"/>
    <property type="match status" value="1"/>
</dbReference>
<accession>A0A841ASM5</accession>